<feature type="non-terminal residue" evidence="2">
    <location>
        <position position="1"/>
    </location>
</feature>
<dbReference type="EMBL" id="HQ232803">
    <property type="protein sequence ID" value="AFP16874.1"/>
    <property type="molecule type" value="Genomic_DNA"/>
</dbReference>
<feature type="transmembrane region" description="Helical" evidence="1">
    <location>
        <begin position="74"/>
        <end position="95"/>
    </location>
</feature>
<keyword evidence="2" id="KW-0496">Mitochondrion</keyword>
<evidence type="ECO:0000256" key="1">
    <source>
        <dbReference type="SAM" id="Phobius"/>
    </source>
</evidence>
<accession>I7F2N1</accession>
<organism evidence="2">
    <name type="scientific">Phalacridae sp. BMNH 840198</name>
    <dbReference type="NCBI Taxonomy" id="904146"/>
    <lineage>
        <taxon>Eukaryota</taxon>
        <taxon>Metazoa</taxon>
        <taxon>Ecdysozoa</taxon>
        <taxon>Arthropoda</taxon>
        <taxon>Hexapoda</taxon>
        <taxon>Insecta</taxon>
        <taxon>Pterygota</taxon>
        <taxon>Neoptera</taxon>
        <taxon>Endopterygota</taxon>
        <taxon>Coleoptera</taxon>
        <taxon>Polyphaga</taxon>
        <taxon>Cucujiformia</taxon>
        <taxon>Phalacridae</taxon>
    </lineage>
</organism>
<protein>
    <submittedName>
        <fullName evidence="2">NADH dehydrogenase subunit 6</fullName>
    </submittedName>
</protein>
<gene>
    <name evidence="2" type="primary">ND6</name>
</gene>
<keyword evidence="1" id="KW-0812">Transmembrane</keyword>
<reference evidence="2" key="1">
    <citation type="journal article" date="2010" name="Nucleic Acids Res.">
        <title>Why barcode? High-throughput multiplex sequencing of mitochondrial genomes for molecular systematics.</title>
        <authorList>
            <person name="Timmermans M.J."/>
            <person name="Dodsworth S."/>
            <person name="Culverwell C.L."/>
            <person name="Bocak L."/>
            <person name="Ahrens D."/>
            <person name="Littlewood D.T."/>
            <person name="Pons J."/>
            <person name="Vogler A.P."/>
        </authorList>
    </citation>
    <scope>NUCLEOTIDE SEQUENCE</scope>
</reference>
<proteinExistence type="predicted"/>
<geneLocation type="mitochondrion" evidence="2"/>
<feature type="transmembrane region" description="Helical" evidence="1">
    <location>
        <begin position="21"/>
        <end position="39"/>
    </location>
</feature>
<keyword evidence="1" id="KW-0472">Membrane</keyword>
<dbReference type="AlphaFoldDB" id="I7F2N1"/>
<name>I7F2N1_9CUCU</name>
<evidence type="ECO:0000313" key="2">
    <source>
        <dbReference type="EMBL" id="AFP16874.1"/>
    </source>
</evidence>
<keyword evidence="1" id="KW-1133">Transmembrane helix</keyword>
<sequence>VLFLYMTNVASNEKFKFSMNLMLIMIFIMTSSITMMYFYDLMSLNMNNMNNMILLFNKEANLYMSMNKYFNSSYIIYLMLIIYLFITLIAIVKIINIKYGPLRPLL</sequence>